<evidence type="ECO:0000313" key="2">
    <source>
        <dbReference type="Proteomes" id="UP000189369"/>
    </source>
</evidence>
<sequence length="202" mass="23291">MDLLFVLLTLFVVWRVLCLRYQKAHIHLLSHYLASLQLEKHIETLTQGYLRAISAETESRQHQIFEALAPSEQAVASQTQSLATKMESAAPLQTRIGVLPFCLPYIEHIVPSLTRDFRELLRIHAAGIQHVVDNEMGWSPKDRAFHLSAELYLFQNSCHWFCKSRNVANARLQLQHKVTFDKTLASVSERTRSAYQNWLHQA</sequence>
<dbReference type="EMBL" id="CP019697">
    <property type="protein sequence ID" value="AQS51206.1"/>
    <property type="molecule type" value="Genomic_DNA"/>
</dbReference>
<evidence type="ECO:0000313" key="1">
    <source>
        <dbReference type="EMBL" id="AQS51206.1"/>
    </source>
</evidence>
<dbReference type="OrthoDB" id="8654508at2"/>
<gene>
    <name evidence="1" type="ORF">PAEH1_05790</name>
</gene>
<dbReference type="KEGG" id="phn:PAEH1_05790"/>
<accession>A0A1U9JZL7</accession>
<protein>
    <submittedName>
        <fullName evidence="1">Uncharacterized protein</fullName>
    </submittedName>
</protein>
<proteinExistence type="predicted"/>
<reference evidence="1 2" key="1">
    <citation type="submission" date="2017-01" db="EMBL/GenBank/DDBJ databases">
        <title>Complete Genome Sequence of Paenalcaligenes hominis, Isolated from a paraplegic Patient with neurogenic bladder.</title>
        <authorList>
            <person name="Mukhopadhyay R."/>
            <person name="Joaquin J."/>
            <person name="Hogue R."/>
            <person name="Kilaru A."/>
            <person name="Jospin G."/>
            <person name="Mars K."/>
            <person name="Eisen J.A."/>
            <person name="Chaturvedi V."/>
        </authorList>
    </citation>
    <scope>NUCLEOTIDE SEQUENCE [LARGE SCALE GENOMIC DNA]</scope>
    <source>
        <strain evidence="1 2">15S00501</strain>
    </source>
</reference>
<organism evidence="1 2">
    <name type="scientific">Paenalcaligenes hominis</name>
    <dbReference type="NCBI Taxonomy" id="643674"/>
    <lineage>
        <taxon>Bacteria</taxon>
        <taxon>Pseudomonadati</taxon>
        <taxon>Pseudomonadota</taxon>
        <taxon>Betaproteobacteria</taxon>
        <taxon>Burkholderiales</taxon>
        <taxon>Alcaligenaceae</taxon>
        <taxon>Paenalcaligenes</taxon>
    </lineage>
</organism>
<name>A0A1U9JZL7_9BURK</name>
<dbReference type="Proteomes" id="UP000189369">
    <property type="component" value="Chromosome"/>
</dbReference>
<dbReference type="AlphaFoldDB" id="A0A1U9JZL7"/>